<evidence type="ECO:0000313" key="2">
    <source>
        <dbReference type="EMBL" id="RGU55017.1"/>
    </source>
</evidence>
<keyword evidence="1" id="KW-1133">Transmembrane helix</keyword>
<sequence>MVDMMENLIFEILKMAGFIVVLFLCCLWLVKDKRSFYKFRDWGLIPLTALAGFVIYCIGYWEAGTKESLITLVVRSFLSTFHMFFLHSDLLEVRHHMHTNATYMFAFSIIHFAAFLVSFLVVLQLFGKQFLSWLKLKLSTPKDSYIFFDLNEGAVALAEDLLKKDRKRFILFIDKNVKHKLVAFPKINLSLPRLRDKESLFEKISKTEAVFLKKDFSEEVAFDELKISKLVDKSVCRMFFLSENEDYNIHMSLKVIGEIRRLQLLPKELRLYVNADSEELIDLFAEKIGPLNVEVHIFNRSKLAAQELITNYPPVNALKLETSKAVALSDFSMLIIGFGNMGSEALKAMIEQGQFVGSTFRATIIDKEMKCKAGLFEHYYPGLKNYQLEYHEAEVNSSEFFNLLKDKLAGLKYILVALGEDELNIKTAVELSHFISRETDNDQIKILTDVYNTRDYSYIQQAKECFKEICLYGSNDNIYTEDIIINESREMTARKIHAYYNAQKAVEKQVPWQALSPIKKMTNISAASHIYTKLQLAGLTPQDFAQWSTEEEYVKALGNERFENLAKGEHLHWNATLFVHEWDVWHLSDIPDFVSVNKDEKHKKHACLVDWEELKKVEERFGEPYRKYDRDSVRNIWELAKANLL</sequence>
<keyword evidence="1" id="KW-0472">Membrane</keyword>
<accession>A0A1Y3Y6C5</accession>
<dbReference type="AlphaFoldDB" id="A0A1Y3Y6C5"/>
<evidence type="ECO:0000313" key="7">
    <source>
        <dbReference type="Proteomes" id="UP000284434"/>
    </source>
</evidence>
<dbReference type="Proteomes" id="UP000284434">
    <property type="component" value="Unassembled WGS sequence"/>
</dbReference>
<dbReference type="Proteomes" id="UP000283426">
    <property type="component" value="Unassembled WGS sequence"/>
</dbReference>
<keyword evidence="1" id="KW-0812">Transmembrane</keyword>
<evidence type="ECO:0000256" key="1">
    <source>
        <dbReference type="SAM" id="Phobius"/>
    </source>
</evidence>
<feature type="transmembrane region" description="Helical" evidence="1">
    <location>
        <begin position="42"/>
        <end position="63"/>
    </location>
</feature>
<comment type="caution">
    <text evidence="4">The sequence shown here is derived from an EMBL/GenBank/DDBJ whole genome shotgun (WGS) entry which is preliminary data.</text>
</comment>
<evidence type="ECO:0000313" key="4">
    <source>
        <dbReference type="EMBL" id="RGY05680.1"/>
    </source>
</evidence>
<protein>
    <recommendedName>
        <fullName evidence="8">RCK N-terminal domain-containing protein</fullName>
    </recommendedName>
</protein>
<feature type="transmembrane region" description="Helical" evidence="1">
    <location>
        <begin position="103"/>
        <end position="126"/>
    </location>
</feature>
<gene>
    <name evidence="3" type="ORF">DWW24_10565</name>
    <name evidence="2" type="ORF">DWW57_13665</name>
    <name evidence="4" type="ORF">DXA53_11570</name>
</gene>
<evidence type="ECO:0000313" key="3">
    <source>
        <dbReference type="EMBL" id="RGV26082.1"/>
    </source>
</evidence>
<feature type="transmembrane region" description="Helical" evidence="1">
    <location>
        <begin position="12"/>
        <end position="30"/>
    </location>
</feature>
<dbReference type="EMBL" id="QRYW01000020">
    <property type="protein sequence ID" value="RGV26082.1"/>
    <property type="molecule type" value="Genomic_DNA"/>
</dbReference>
<proteinExistence type="predicted"/>
<evidence type="ECO:0000313" key="5">
    <source>
        <dbReference type="Proteomes" id="UP000283426"/>
    </source>
</evidence>
<feature type="transmembrane region" description="Helical" evidence="1">
    <location>
        <begin position="69"/>
        <end position="91"/>
    </location>
</feature>
<dbReference type="Proteomes" id="UP000284243">
    <property type="component" value="Unassembled WGS sequence"/>
</dbReference>
<organism evidence="4 7">
    <name type="scientific">Odoribacter splanchnicus</name>
    <dbReference type="NCBI Taxonomy" id="28118"/>
    <lineage>
        <taxon>Bacteria</taxon>
        <taxon>Pseudomonadati</taxon>
        <taxon>Bacteroidota</taxon>
        <taxon>Bacteroidia</taxon>
        <taxon>Bacteroidales</taxon>
        <taxon>Odoribacteraceae</taxon>
        <taxon>Odoribacter</taxon>
    </lineage>
</organism>
<evidence type="ECO:0000313" key="6">
    <source>
        <dbReference type="Proteomes" id="UP000284243"/>
    </source>
</evidence>
<name>A0A1Y3Y6C5_9BACT</name>
<reference evidence="5 6" key="1">
    <citation type="submission" date="2018-08" db="EMBL/GenBank/DDBJ databases">
        <title>A genome reference for cultivated species of the human gut microbiota.</title>
        <authorList>
            <person name="Zou Y."/>
            <person name="Xue W."/>
            <person name="Luo G."/>
        </authorList>
    </citation>
    <scope>NUCLEOTIDE SEQUENCE [LARGE SCALE GENOMIC DNA]</scope>
    <source>
        <strain evidence="3 5">AF14-6AC</strain>
        <strain evidence="2 6">AF16-14</strain>
        <strain evidence="4 7">OF03-11</strain>
    </source>
</reference>
<evidence type="ECO:0008006" key="8">
    <source>
        <dbReference type="Google" id="ProtNLM"/>
    </source>
</evidence>
<dbReference type="EMBL" id="QSCO01000016">
    <property type="protein sequence ID" value="RGY05680.1"/>
    <property type="molecule type" value="Genomic_DNA"/>
</dbReference>
<dbReference type="Gene3D" id="6.20.350.10">
    <property type="match status" value="1"/>
</dbReference>
<dbReference type="EMBL" id="QRYC01000022">
    <property type="protein sequence ID" value="RGU55017.1"/>
    <property type="molecule type" value="Genomic_DNA"/>
</dbReference>